<keyword evidence="1" id="KW-0812">Transmembrane</keyword>
<dbReference type="AlphaFoldDB" id="A0A918NN44"/>
<comment type="caution">
    <text evidence="2">The sequence shown here is derived from an EMBL/GenBank/DDBJ whole genome shotgun (WGS) entry which is preliminary data.</text>
</comment>
<name>A0A918NN44_9ACTN</name>
<evidence type="ECO:0000256" key="1">
    <source>
        <dbReference type="SAM" id="Phobius"/>
    </source>
</evidence>
<evidence type="ECO:0000313" key="3">
    <source>
        <dbReference type="Proteomes" id="UP000645555"/>
    </source>
</evidence>
<dbReference type="InterPro" id="IPR021401">
    <property type="entry name" value="DUF3040"/>
</dbReference>
<accession>A0A918NN44</accession>
<reference evidence="2" key="1">
    <citation type="journal article" date="2014" name="Int. J. Syst. Evol. Microbiol.">
        <title>Complete genome sequence of Corynebacterium casei LMG S-19264T (=DSM 44701T), isolated from a smear-ripened cheese.</title>
        <authorList>
            <consortium name="US DOE Joint Genome Institute (JGI-PGF)"/>
            <person name="Walter F."/>
            <person name="Albersmeier A."/>
            <person name="Kalinowski J."/>
            <person name="Ruckert C."/>
        </authorList>
    </citation>
    <scope>NUCLEOTIDE SEQUENCE</scope>
    <source>
        <strain evidence="2">JCM 4956</strain>
    </source>
</reference>
<protein>
    <recommendedName>
        <fullName evidence="4">DUF3040 domain-containing protein</fullName>
    </recommendedName>
</protein>
<sequence length="106" mass="11884">MERSPLSENERRVLAQMEHALRQDRHFALRMGDQVPVQRPRRRGLPEAMGSGRGLVLLCLLSLALMITGIATAHTPVTVAFAAVWTATLALAAVWLFARSARRRRR</sequence>
<evidence type="ECO:0008006" key="4">
    <source>
        <dbReference type="Google" id="ProtNLM"/>
    </source>
</evidence>
<dbReference type="Proteomes" id="UP000645555">
    <property type="component" value="Unassembled WGS sequence"/>
</dbReference>
<dbReference type="EMBL" id="BMWD01000024">
    <property type="protein sequence ID" value="GGX82631.1"/>
    <property type="molecule type" value="Genomic_DNA"/>
</dbReference>
<organism evidence="2 3">
    <name type="scientific">Streptomyces fructofermentans</name>
    <dbReference type="NCBI Taxonomy" id="152141"/>
    <lineage>
        <taxon>Bacteria</taxon>
        <taxon>Bacillati</taxon>
        <taxon>Actinomycetota</taxon>
        <taxon>Actinomycetes</taxon>
        <taxon>Kitasatosporales</taxon>
        <taxon>Streptomycetaceae</taxon>
        <taxon>Streptomyces</taxon>
    </lineage>
</organism>
<reference evidence="2" key="2">
    <citation type="submission" date="2020-09" db="EMBL/GenBank/DDBJ databases">
        <authorList>
            <person name="Sun Q."/>
            <person name="Ohkuma M."/>
        </authorList>
    </citation>
    <scope>NUCLEOTIDE SEQUENCE</scope>
    <source>
        <strain evidence="2">JCM 4956</strain>
    </source>
</reference>
<gene>
    <name evidence="2" type="ORF">GCM10010515_57720</name>
</gene>
<keyword evidence="3" id="KW-1185">Reference proteome</keyword>
<feature type="transmembrane region" description="Helical" evidence="1">
    <location>
        <begin position="55"/>
        <end position="73"/>
    </location>
</feature>
<feature type="transmembrane region" description="Helical" evidence="1">
    <location>
        <begin position="79"/>
        <end position="98"/>
    </location>
</feature>
<dbReference type="Pfam" id="PF11239">
    <property type="entry name" value="DUF3040"/>
    <property type="match status" value="1"/>
</dbReference>
<keyword evidence="1" id="KW-0472">Membrane</keyword>
<proteinExistence type="predicted"/>
<dbReference type="RefSeq" id="WP_190038518.1">
    <property type="nucleotide sequence ID" value="NZ_BMWD01000024.1"/>
</dbReference>
<keyword evidence="1" id="KW-1133">Transmembrane helix</keyword>
<evidence type="ECO:0000313" key="2">
    <source>
        <dbReference type="EMBL" id="GGX82631.1"/>
    </source>
</evidence>